<organism evidence="3 4">
    <name type="scientific">Naegleria fowleri</name>
    <name type="common">Brain eating amoeba</name>
    <dbReference type="NCBI Taxonomy" id="5763"/>
    <lineage>
        <taxon>Eukaryota</taxon>
        <taxon>Discoba</taxon>
        <taxon>Heterolobosea</taxon>
        <taxon>Tetramitia</taxon>
        <taxon>Eutetramitia</taxon>
        <taxon>Vahlkampfiidae</taxon>
        <taxon>Naegleria</taxon>
    </lineage>
</organism>
<evidence type="ECO:0000256" key="2">
    <source>
        <dbReference type="SAM" id="Phobius"/>
    </source>
</evidence>
<name>A0A6A5BPR4_NAEFO</name>
<evidence type="ECO:0000313" key="3">
    <source>
        <dbReference type="EMBL" id="KAF0979087.1"/>
    </source>
</evidence>
<dbReference type="AlphaFoldDB" id="A0A6A5BPR4"/>
<feature type="region of interest" description="Disordered" evidence="1">
    <location>
        <begin position="229"/>
        <end position="272"/>
    </location>
</feature>
<dbReference type="EMBL" id="VFQX01000028">
    <property type="protein sequence ID" value="KAF0979087.1"/>
    <property type="molecule type" value="Genomic_DNA"/>
</dbReference>
<feature type="compositionally biased region" description="Low complexity" evidence="1">
    <location>
        <begin position="349"/>
        <end position="362"/>
    </location>
</feature>
<feature type="region of interest" description="Disordered" evidence="1">
    <location>
        <begin position="341"/>
        <end position="362"/>
    </location>
</feature>
<dbReference type="OrthoDB" id="10520813at2759"/>
<keyword evidence="2" id="KW-1133">Transmembrane helix</keyword>
<proteinExistence type="predicted"/>
<keyword evidence="2" id="KW-0812">Transmembrane</keyword>
<dbReference type="OMA" id="NEWIRRI"/>
<dbReference type="VEuPathDB" id="AmoebaDB:NfTy_034720"/>
<feature type="transmembrane region" description="Helical" evidence="2">
    <location>
        <begin position="194"/>
        <end position="221"/>
    </location>
</feature>
<evidence type="ECO:0000256" key="1">
    <source>
        <dbReference type="SAM" id="MobiDB-lite"/>
    </source>
</evidence>
<protein>
    <submittedName>
        <fullName evidence="3">Uncharacterized protein</fullName>
    </submittedName>
</protein>
<reference evidence="3 4" key="1">
    <citation type="journal article" date="2019" name="Sci. Rep.">
        <title>Nanopore sequencing improves the draft genome of the human pathogenic amoeba Naegleria fowleri.</title>
        <authorList>
            <person name="Liechti N."/>
            <person name="Schurch N."/>
            <person name="Bruggmann R."/>
            <person name="Wittwer M."/>
        </authorList>
    </citation>
    <scope>NUCLEOTIDE SEQUENCE [LARGE SCALE GENOMIC DNA]</scope>
    <source>
        <strain evidence="3 4">ATCC 30894</strain>
    </source>
</reference>
<dbReference type="GeneID" id="68109375"/>
<dbReference type="VEuPathDB" id="AmoebaDB:FDP41_002157"/>
<evidence type="ECO:0000313" key="4">
    <source>
        <dbReference type="Proteomes" id="UP000444721"/>
    </source>
</evidence>
<gene>
    <name evidence="3" type="ORF">FDP41_002157</name>
</gene>
<feature type="compositionally biased region" description="Low complexity" evidence="1">
    <location>
        <begin position="251"/>
        <end position="272"/>
    </location>
</feature>
<comment type="caution">
    <text evidence="3">The sequence shown here is derived from an EMBL/GenBank/DDBJ whole genome shotgun (WGS) entry which is preliminary data.</text>
</comment>
<dbReference type="VEuPathDB" id="AmoebaDB:NF0093380"/>
<sequence length="362" mass="41118">MIIFIPYFSSTAKSPGSYLIFFALASLISLIIVSILYSQEYSNLNQLQTYQCHIQKELVNHRLCTVQDCTKAQQFNIRNFEPPRMYDKEDAMTSSVKLDLFEYSSQHWKWQQQTCQSYESICYEAQWVVNYNSYLGVYTTISSGMISTSSEEASQVFALVVNQSVVPYYCYAKESISTFHWHASEFQVIIPRDWMIGVIVTSVLTALFVLMSVVYFVVWCYRRRRTNRKSKRSINGDSSEKQPLNVENGRKTPSSSASGKKKATTATKKTNSAVGIVRTTRVSLPQQQQQIPATSNVMVPPANTQYCYYTTSSTVVGNNYNNTDQGTVVYYNSGNNVVNHAQSSGANNQQQQPQQPQSMYTK</sequence>
<accession>A0A6A5BPR4</accession>
<dbReference type="RefSeq" id="XP_044563800.1">
    <property type="nucleotide sequence ID" value="XM_044705321.1"/>
</dbReference>
<dbReference type="Proteomes" id="UP000444721">
    <property type="component" value="Unassembled WGS sequence"/>
</dbReference>
<keyword evidence="2" id="KW-0472">Membrane</keyword>
<keyword evidence="4" id="KW-1185">Reference proteome</keyword>
<feature type="transmembrane region" description="Helical" evidence="2">
    <location>
        <begin position="18"/>
        <end position="37"/>
    </location>
</feature>